<dbReference type="AlphaFoldDB" id="A0A814IP54"/>
<dbReference type="Proteomes" id="UP000663829">
    <property type="component" value="Unassembled WGS sequence"/>
</dbReference>
<sequence length="315" mass="36554">MLLQHDDLINDDEVSKQRFHIAEHVHIVILDEKNEYEGHSLKYLYAKVFVIEQPFHYVIAINSLLLLTISDENTRNFIGAAILFYQLTKTMTAQLIELEQTSPTPGYVPKRAPERAAYTIPMNNYFVAYTDINKSAHFPVKGIRRKCFNAFGKAWDGGNGFQHTFFNGEVHLDDVGVLITRYNTQYGKLIDSTVLYTFFQTYQLDEITRYVERNEEYLPTSSQCIVRIDREMYEYKLSVAFKPTLIYDNEMVTPPMEILRVTCGGGPTVCFELSSEDKYFNDNRNLFTKISPQNLFRSGVAAETFLFRTSRLERD</sequence>
<name>A0A814IP54_9BILA</name>
<dbReference type="Proteomes" id="UP000681722">
    <property type="component" value="Unassembled WGS sequence"/>
</dbReference>
<comment type="caution">
    <text evidence="1">The sequence shown here is derived from an EMBL/GenBank/DDBJ whole genome shotgun (WGS) entry which is preliminary data.</text>
</comment>
<dbReference type="EMBL" id="CAJNOQ010003676">
    <property type="protein sequence ID" value="CAF1024261.1"/>
    <property type="molecule type" value="Genomic_DNA"/>
</dbReference>
<proteinExistence type="predicted"/>
<evidence type="ECO:0000313" key="2">
    <source>
        <dbReference type="EMBL" id="CAF3795533.1"/>
    </source>
</evidence>
<dbReference type="EMBL" id="CAJOBC010003676">
    <property type="protein sequence ID" value="CAF3795533.1"/>
    <property type="molecule type" value="Genomic_DNA"/>
</dbReference>
<evidence type="ECO:0000313" key="3">
    <source>
        <dbReference type="Proteomes" id="UP000663829"/>
    </source>
</evidence>
<keyword evidence="3" id="KW-1185">Reference proteome</keyword>
<accession>A0A814IP54</accession>
<organism evidence="1 3">
    <name type="scientific">Didymodactylos carnosus</name>
    <dbReference type="NCBI Taxonomy" id="1234261"/>
    <lineage>
        <taxon>Eukaryota</taxon>
        <taxon>Metazoa</taxon>
        <taxon>Spiralia</taxon>
        <taxon>Gnathifera</taxon>
        <taxon>Rotifera</taxon>
        <taxon>Eurotatoria</taxon>
        <taxon>Bdelloidea</taxon>
        <taxon>Philodinida</taxon>
        <taxon>Philodinidae</taxon>
        <taxon>Didymodactylos</taxon>
    </lineage>
</organism>
<reference evidence="1" key="1">
    <citation type="submission" date="2021-02" db="EMBL/GenBank/DDBJ databases">
        <authorList>
            <person name="Nowell W R."/>
        </authorList>
    </citation>
    <scope>NUCLEOTIDE SEQUENCE</scope>
</reference>
<gene>
    <name evidence="1" type="ORF">GPM918_LOCUS14944</name>
    <name evidence="2" type="ORF">SRO942_LOCUS14944</name>
</gene>
<evidence type="ECO:0000313" key="1">
    <source>
        <dbReference type="EMBL" id="CAF1024261.1"/>
    </source>
</evidence>
<protein>
    <submittedName>
        <fullName evidence="1">Uncharacterized protein</fullName>
    </submittedName>
</protein>